<reference evidence="1" key="1">
    <citation type="submission" date="2018-02" db="EMBL/GenBank/DDBJ databases">
        <title>The genomes of Aspergillus section Nigri reveals drivers in fungal speciation.</title>
        <authorList>
            <consortium name="DOE Joint Genome Institute"/>
            <person name="Vesth T.C."/>
            <person name="Nybo J."/>
            <person name="Theobald S."/>
            <person name="Brandl J."/>
            <person name="Frisvad J.C."/>
            <person name="Nielsen K.F."/>
            <person name="Lyhne E.K."/>
            <person name="Kogle M.E."/>
            <person name="Kuo A."/>
            <person name="Riley R."/>
            <person name="Clum A."/>
            <person name="Nolan M."/>
            <person name="Lipzen A."/>
            <person name="Salamov A."/>
            <person name="Henrissat B."/>
            <person name="Wiebenga A."/>
            <person name="De vries R.P."/>
            <person name="Grigoriev I.V."/>
            <person name="Mortensen U.H."/>
            <person name="Andersen M.R."/>
            <person name="Baker S.E."/>
        </authorList>
    </citation>
    <scope>NUCLEOTIDE SEQUENCE</scope>
    <source>
        <strain evidence="1">CBS 121060</strain>
    </source>
</reference>
<dbReference type="Proteomes" id="UP000249661">
    <property type="component" value="Unassembled WGS sequence"/>
</dbReference>
<evidence type="ECO:0000313" key="2">
    <source>
        <dbReference type="Proteomes" id="UP000249661"/>
    </source>
</evidence>
<accession>A0ACD1GT60</accession>
<proteinExistence type="predicted"/>
<dbReference type="EMBL" id="KZ825008">
    <property type="protein sequence ID" value="RAH64632.1"/>
    <property type="molecule type" value="Genomic_DNA"/>
</dbReference>
<name>A0ACD1GT60_9EURO</name>
<gene>
    <name evidence="1" type="ORF">BO66DRAFT_443807</name>
</gene>
<protein>
    <submittedName>
        <fullName evidence="1">Uncharacterized protein</fullName>
    </submittedName>
</protein>
<organism evidence="1 2">
    <name type="scientific">Aspergillus aculeatinus CBS 121060</name>
    <dbReference type="NCBI Taxonomy" id="1448322"/>
    <lineage>
        <taxon>Eukaryota</taxon>
        <taxon>Fungi</taxon>
        <taxon>Dikarya</taxon>
        <taxon>Ascomycota</taxon>
        <taxon>Pezizomycotina</taxon>
        <taxon>Eurotiomycetes</taxon>
        <taxon>Eurotiomycetidae</taxon>
        <taxon>Eurotiales</taxon>
        <taxon>Aspergillaceae</taxon>
        <taxon>Aspergillus</taxon>
        <taxon>Aspergillus subgen. Circumdati</taxon>
    </lineage>
</organism>
<sequence>MSAPRRRSRTRNQRTRIQLDKLLQRLLQEQIRVPRDEHLLLKQYTEITHITQYDFEPLYTGGDTVLSHTAIMGHQPKDGQENRVLYGSLIALISPMRSQTFQLKVDTAGEQKALEDLEDED</sequence>
<keyword evidence="2" id="KW-1185">Reference proteome</keyword>
<evidence type="ECO:0000313" key="1">
    <source>
        <dbReference type="EMBL" id="RAH64632.1"/>
    </source>
</evidence>